<proteinExistence type="predicted"/>
<accession>A0A2P2PST3</accession>
<dbReference type="EMBL" id="GGEC01077320">
    <property type="protein sequence ID" value="MBX57804.1"/>
    <property type="molecule type" value="Transcribed_RNA"/>
</dbReference>
<sequence>MTVGKEKPKCFSLIADFAVLSLLS</sequence>
<evidence type="ECO:0000313" key="1">
    <source>
        <dbReference type="EMBL" id="MBX57804.1"/>
    </source>
</evidence>
<reference evidence="1" key="1">
    <citation type="submission" date="2018-02" db="EMBL/GenBank/DDBJ databases">
        <title>Rhizophora mucronata_Transcriptome.</title>
        <authorList>
            <person name="Meera S.P."/>
            <person name="Sreeshan A."/>
            <person name="Augustine A."/>
        </authorList>
    </citation>
    <scope>NUCLEOTIDE SEQUENCE</scope>
    <source>
        <tissue evidence="1">Leaf</tissue>
    </source>
</reference>
<dbReference type="AlphaFoldDB" id="A0A2P2PST3"/>
<name>A0A2P2PST3_RHIMU</name>
<protein>
    <submittedName>
        <fullName evidence="1">Uncharacterized protein</fullName>
    </submittedName>
</protein>
<organism evidence="1">
    <name type="scientific">Rhizophora mucronata</name>
    <name type="common">Asiatic mangrove</name>
    <dbReference type="NCBI Taxonomy" id="61149"/>
    <lineage>
        <taxon>Eukaryota</taxon>
        <taxon>Viridiplantae</taxon>
        <taxon>Streptophyta</taxon>
        <taxon>Embryophyta</taxon>
        <taxon>Tracheophyta</taxon>
        <taxon>Spermatophyta</taxon>
        <taxon>Magnoliopsida</taxon>
        <taxon>eudicotyledons</taxon>
        <taxon>Gunneridae</taxon>
        <taxon>Pentapetalae</taxon>
        <taxon>rosids</taxon>
        <taxon>fabids</taxon>
        <taxon>Malpighiales</taxon>
        <taxon>Rhizophoraceae</taxon>
        <taxon>Rhizophora</taxon>
    </lineage>
</organism>